<dbReference type="Gene3D" id="3.80.10.10">
    <property type="entry name" value="Ribonuclease Inhibitor"/>
    <property type="match status" value="1"/>
</dbReference>
<dbReference type="Proteomes" id="UP000235786">
    <property type="component" value="Unassembled WGS sequence"/>
</dbReference>
<dbReference type="AlphaFoldDB" id="A0A2J6RAV2"/>
<organism evidence="1 2">
    <name type="scientific">Hyaloscypha variabilis (strain UAMH 11265 / GT02V1 / F)</name>
    <name type="common">Meliniomyces variabilis</name>
    <dbReference type="NCBI Taxonomy" id="1149755"/>
    <lineage>
        <taxon>Eukaryota</taxon>
        <taxon>Fungi</taxon>
        <taxon>Dikarya</taxon>
        <taxon>Ascomycota</taxon>
        <taxon>Pezizomycotina</taxon>
        <taxon>Leotiomycetes</taxon>
        <taxon>Helotiales</taxon>
        <taxon>Hyaloscyphaceae</taxon>
        <taxon>Hyaloscypha</taxon>
        <taxon>Hyaloscypha variabilis</taxon>
    </lineage>
</organism>
<protein>
    <submittedName>
        <fullName evidence="1">Uncharacterized protein</fullName>
    </submittedName>
</protein>
<sequence length="513" mass="59434">MLVTPSIRLVMNTYLPLEIWFIIAESFFSKASLRSLCLVSKDLNAIFTPVLYKTIRLPYMRGNEREDGKLKGLSGLDTETHLLYTRHLEIGKGWKSIRGVEISPSLEGLLKKMTQIKSCKIWCLSSQLRNVYLAPVTDLALLYDMSNQVSVIPKASSFENLCSLDLRNLRGPMRNHAQDIARVLIRWPNLKLLGLDLDSSPYQTPRNDFIIWVVSYFKHLREENGTPDLQLELQELILGRGTVDAITNVAPWHELTNLSKLRSLTILNEERPFWDGRQVFLNLRPFLEASNLKSLTVYFFDRHVVALIRALSCCGSLQEVEIRSIRDYKNPNFSWYRPITEVGGGWRKLLLGGRLSDVCPENFSKEMLDKLYSQSQDIEEIGLPYIRWDNIKPYLANFRHLRVLMAGYHKYIPDEWCLKCELAVKIIKAHRKAMRDQGLVSKLKYVGIGMSVYAVTYPILSARLKNQKPRRSDRYVSTRGLHKFNDYFEVVELEAEETNGFEFIKNLEKTHHR</sequence>
<reference evidence="1 2" key="1">
    <citation type="submission" date="2016-04" db="EMBL/GenBank/DDBJ databases">
        <title>A degradative enzymes factory behind the ericoid mycorrhizal symbiosis.</title>
        <authorList>
            <consortium name="DOE Joint Genome Institute"/>
            <person name="Martino E."/>
            <person name="Morin E."/>
            <person name="Grelet G."/>
            <person name="Kuo A."/>
            <person name="Kohler A."/>
            <person name="Daghino S."/>
            <person name="Barry K."/>
            <person name="Choi C."/>
            <person name="Cichocki N."/>
            <person name="Clum A."/>
            <person name="Copeland A."/>
            <person name="Hainaut M."/>
            <person name="Haridas S."/>
            <person name="Labutti K."/>
            <person name="Lindquist E."/>
            <person name="Lipzen A."/>
            <person name="Khouja H.-R."/>
            <person name="Murat C."/>
            <person name="Ohm R."/>
            <person name="Olson A."/>
            <person name="Spatafora J."/>
            <person name="Veneault-Fourrey C."/>
            <person name="Henrissat B."/>
            <person name="Grigoriev I."/>
            <person name="Martin F."/>
            <person name="Perotto S."/>
        </authorList>
    </citation>
    <scope>NUCLEOTIDE SEQUENCE [LARGE SCALE GENOMIC DNA]</scope>
    <source>
        <strain evidence="1 2">F</strain>
    </source>
</reference>
<gene>
    <name evidence="1" type="ORF">L207DRAFT_570137</name>
</gene>
<dbReference type="SUPFAM" id="SSF52058">
    <property type="entry name" value="L domain-like"/>
    <property type="match status" value="1"/>
</dbReference>
<keyword evidence="2" id="KW-1185">Reference proteome</keyword>
<name>A0A2J6RAV2_HYAVF</name>
<accession>A0A2J6RAV2</accession>
<proteinExistence type="predicted"/>
<dbReference type="OrthoDB" id="3562809at2759"/>
<dbReference type="InterPro" id="IPR032675">
    <property type="entry name" value="LRR_dom_sf"/>
</dbReference>
<evidence type="ECO:0000313" key="1">
    <source>
        <dbReference type="EMBL" id="PMD35639.1"/>
    </source>
</evidence>
<evidence type="ECO:0000313" key="2">
    <source>
        <dbReference type="Proteomes" id="UP000235786"/>
    </source>
</evidence>
<dbReference type="EMBL" id="KZ613952">
    <property type="protein sequence ID" value="PMD35639.1"/>
    <property type="molecule type" value="Genomic_DNA"/>
</dbReference>